<comment type="caution">
    <text evidence="1">The sequence shown here is derived from an EMBL/GenBank/DDBJ whole genome shotgun (WGS) entry which is preliminary data.</text>
</comment>
<keyword evidence="2" id="KW-1185">Reference proteome</keyword>
<organism evidence="1 2">
    <name type="scientific">Thelephora ganbajun</name>
    <name type="common">Ganba fungus</name>
    <dbReference type="NCBI Taxonomy" id="370292"/>
    <lineage>
        <taxon>Eukaryota</taxon>
        <taxon>Fungi</taxon>
        <taxon>Dikarya</taxon>
        <taxon>Basidiomycota</taxon>
        <taxon>Agaricomycotina</taxon>
        <taxon>Agaricomycetes</taxon>
        <taxon>Thelephorales</taxon>
        <taxon>Thelephoraceae</taxon>
        <taxon>Thelephora</taxon>
    </lineage>
</organism>
<evidence type="ECO:0000313" key="1">
    <source>
        <dbReference type="EMBL" id="KAF9644823.1"/>
    </source>
</evidence>
<dbReference type="Proteomes" id="UP000886501">
    <property type="component" value="Unassembled WGS sequence"/>
</dbReference>
<gene>
    <name evidence="1" type="ORF">BDM02DRAFT_3121302</name>
</gene>
<proteinExistence type="predicted"/>
<sequence>MCSDTLECLDITHNLFGHTGPASIDLSKATKLRDTIFRARSLSVAWITMAFRSTPNGLAQTSKSSTNFDLSALRSGHWAFAAGGNEERDNRPR</sequence>
<evidence type="ECO:0000313" key="2">
    <source>
        <dbReference type="Proteomes" id="UP000886501"/>
    </source>
</evidence>
<accession>A0ACB6Z663</accession>
<reference evidence="1" key="2">
    <citation type="journal article" date="2020" name="Nat. Commun.">
        <title>Large-scale genome sequencing of mycorrhizal fungi provides insights into the early evolution of symbiotic traits.</title>
        <authorList>
            <person name="Miyauchi S."/>
            <person name="Kiss E."/>
            <person name="Kuo A."/>
            <person name="Drula E."/>
            <person name="Kohler A."/>
            <person name="Sanchez-Garcia M."/>
            <person name="Morin E."/>
            <person name="Andreopoulos B."/>
            <person name="Barry K.W."/>
            <person name="Bonito G."/>
            <person name="Buee M."/>
            <person name="Carver A."/>
            <person name="Chen C."/>
            <person name="Cichocki N."/>
            <person name="Clum A."/>
            <person name="Culley D."/>
            <person name="Crous P.W."/>
            <person name="Fauchery L."/>
            <person name="Girlanda M."/>
            <person name="Hayes R.D."/>
            <person name="Keri Z."/>
            <person name="LaButti K."/>
            <person name="Lipzen A."/>
            <person name="Lombard V."/>
            <person name="Magnuson J."/>
            <person name="Maillard F."/>
            <person name="Murat C."/>
            <person name="Nolan M."/>
            <person name="Ohm R.A."/>
            <person name="Pangilinan J."/>
            <person name="Pereira M.F."/>
            <person name="Perotto S."/>
            <person name="Peter M."/>
            <person name="Pfister S."/>
            <person name="Riley R."/>
            <person name="Sitrit Y."/>
            <person name="Stielow J.B."/>
            <person name="Szollosi G."/>
            <person name="Zifcakova L."/>
            <person name="Stursova M."/>
            <person name="Spatafora J.W."/>
            <person name="Tedersoo L."/>
            <person name="Vaario L.M."/>
            <person name="Yamada A."/>
            <person name="Yan M."/>
            <person name="Wang P."/>
            <person name="Xu J."/>
            <person name="Bruns T."/>
            <person name="Baldrian P."/>
            <person name="Vilgalys R."/>
            <person name="Dunand C."/>
            <person name="Henrissat B."/>
            <person name="Grigoriev I.V."/>
            <person name="Hibbett D."/>
            <person name="Nagy L.G."/>
            <person name="Martin F.M."/>
        </authorList>
    </citation>
    <scope>NUCLEOTIDE SEQUENCE</scope>
    <source>
        <strain evidence="1">P2</strain>
    </source>
</reference>
<reference evidence="1" key="1">
    <citation type="submission" date="2019-10" db="EMBL/GenBank/DDBJ databases">
        <authorList>
            <consortium name="DOE Joint Genome Institute"/>
            <person name="Kuo A."/>
            <person name="Miyauchi S."/>
            <person name="Kiss E."/>
            <person name="Drula E."/>
            <person name="Kohler A."/>
            <person name="Sanchez-Garcia M."/>
            <person name="Andreopoulos B."/>
            <person name="Barry K.W."/>
            <person name="Bonito G."/>
            <person name="Buee M."/>
            <person name="Carver A."/>
            <person name="Chen C."/>
            <person name="Cichocki N."/>
            <person name="Clum A."/>
            <person name="Culley D."/>
            <person name="Crous P.W."/>
            <person name="Fauchery L."/>
            <person name="Girlanda M."/>
            <person name="Hayes R."/>
            <person name="Keri Z."/>
            <person name="Labutti K."/>
            <person name="Lipzen A."/>
            <person name="Lombard V."/>
            <person name="Magnuson J."/>
            <person name="Maillard F."/>
            <person name="Morin E."/>
            <person name="Murat C."/>
            <person name="Nolan M."/>
            <person name="Ohm R."/>
            <person name="Pangilinan J."/>
            <person name="Pereira M."/>
            <person name="Perotto S."/>
            <person name="Peter M."/>
            <person name="Riley R."/>
            <person name="Sitrit Y."/>
            <person name="Stielow B."/>
            <person name="Szollosi G."/>
            <person name="Zifcakova L."/>
            <person name="Stursova M."/>
            <person name="Spatafora J.W."/>
            <person name="Tedersoo L."/>
            <person name="Vaario L.-M."/>
            <person name="Yamada A."/>
            <person name="Yan M."/>
            <person name="Wang P."/>
            <person name="Xu J."/>
            <person name="Bruns T."/>
            <person name="Baldrian P."/>
            <person name="Vilgalys R."/>
            <person name="Henrissat B."/>
            <person name="Grigoriev I.V."/>
            <person name="Hibbett D."/>
            <person name="Nagy L.G."/>
            <person name="Martin F.M."/>
        </authorList>
    </citation>
    <scope>NUCLEOTIDE SEQUENCE</scope>
    <source>
        <strain evidence="1">P2</strain>
    </source>
</reference>
<protein>
    <submittedName>
        <fullName evidence="1">Uncharacterized protein</fullName>
    </submittedName>
</protein>
<dbReference type="EMBL" id="MU118118">
    <property type="protein sequence ID" value="KAF9644823.1"/>
    <property type="molecule type" value="Genomic_DNA"/>
</dbReference>
<name>A0ACB6Z663_THEGA</name>